<dbReference type="Gene3D" id="1.10.10.10">
    <property type="entry name" value="Winged helix-like DNA-binding domain superfamily/Winged helix DNA-binding domain"/>
    <property type="match status" value="1"/>
</dbReference>
<evidence type="ECO:0000313" key="6">
    <source>
        <dbReference type="EMBL" id="PYI69019.1"/>
    </source>
</evidence>
<dbReference type="OrthoDB" id="8479143at2"/>
<dbReference type="Pfam" id="PF01614">
    <property type="entry name" value="IclR_C"/>
    <property type="match status" value="1"/>
</dbReference>
<feature type="domain" description="HTH iclR-type" evidence="4">
    <location>
        <begin position="15"/>
        <end position="75"/>
    </location>
</feature>
<dbReference type="PROSITE" id="PS51077">
    <property type="entry name" value="HTH_ICLR"/>
    <property type="match status" value="1"/>
</dbReference>
<evidence type="ECO:0000256" key="2">
    <source>
        <dbReference type="ARBA" id="ARBA00023125"/>
    </source>
</evidence>
<organism evidence="6 7">
    <name type="scientific">Arthrobacter livingstonensis</name>
    <dbReference type="NCBI Taxonomy" id="670078"/>
    <lineage>
        <taxon>Bacteria</taxon>
        <taxon>Bacillati</taxon>
        <taxon>Actinomycetota</taxon>
        <taxon>Actinomycetes</taxon>
        <taxon>Micrococcales</taxon>
        <taxon>Micrococcaceae</taxon>
        <taxon>Arthrobacter</taxon>
    </lineage>
</organism>
<evidence type="ECO:0000259" key="4">
    <source>
        <dbReference type="PROSITE" id="PS51077"/>
    </source>
</evidence>
<protein>
    <submittedName>
        <fullName evidence="6">Transcriptional regulator</fullName>
    </submittedName>
</protein>
<evidence type="ECO:0000256" key="1">
    <source>
        <dbReference type="ARBA" id="ARBA00023015"/>
    </source>
</evidence>
<dbReference type="GO" id="GO:0003677">
    <property type="term" value="F:DNA binding"/>
    <property type="evidence" value="ECO:0007669"/>
    <property type="project" value="UniProtKB-KW"/>
</dbReference>
<dbReference type="InterPro" id="IPR005471">
    <property type="entry name" value="Tscrpt_reg_IclR_N"/>
</dbReference>
<keyword evidence="2" id="KW-0238">DNA-binding</keyword>
<dbReference type="SUPFAM" id="SSF46785">
    <property type="entry name" value="Winged helix' DNA-binding domain"/>
    <property type="match status" value="1"/>
</dbReference>
<comment type="caution">
    <text evidence="6">The sequence shown here is derived from an EMBL/GenBank/DDBJ whole genome shotgun (WGS) entry which is preliminary data.</text>
</comment>
<keyword evidence="1" id="KW-0805">Transcription regulation</keyword>
<evidence type="ECO:0000313" key="7">
    <source>
        <dbReference type="Proteomes" id="UP000247832"/>
    </source>
</evidence>
<accession>A0A2V5LBX3</accession>
<dbReference type="PANTHER" id="PTHR30136">
    <property type="entry name" value="HELIX-TURN-HELIX TRANSCRIPTIONAL REGULATOR, ICLR FAMILY"/>
    <property type="match status" value="1"/>
</dbReference>
<dbReference type="EMBL" id="QJVD01000003">
    <property type="protein sequence ID" value="PYI69019.1"/>
    <property type="molecule type" value="Genomic_DNA"/>
</dbReference>
<dbReference type="Pfam" id="PF09339">
    <property type="entry name" value="HTH_IclR"/>
    <property type="match status" value="1"/>
</dbReference>
<reference evidence="6 7" key="1">
    <citation type="submission" date="2018-05" db="EMBL/GenBank/DDBJ databases">
        <title>Genetic diversity of glacier-inhabiting Cryobacterium bacteria in China and description of Cryobacterium mengkeensis sp. nov. and Arthrobacter glacialis sp. nov.</title>
        <authorList>
            <person name="Liu Q."/>
            <person name="Xin Y.-H."/>
        </authorList>
    </citation>
    <scope>NUCLEOTIDE SEQUENCE [LARGE SCALE GENOMIC DNA]</scope>
    <source>
        <strain evidence="6 7">LI2</strain>
    </source>
</reference>
<dbReference type="InterPro" id="IPR014757">
    <property type="entry name" value="Tscrpt_reg_IclR_C"/>
</dbReference>
<proteinExistence type="predicted"/>
<dbReference type="RefSeq" id="WP_110499767.1">
    <property type="nucleotide sequence ID" value="NZ_QJVD01000003.1"/>
</dbReference>
<dbReference type="Proteomes" id="UP000247832">
    <property type="component" value="Unassembled WGS sequence"/>
</dbReference>
<keyword evidence="3" id="KW-0804">Transcription</keyword>
<keyword evidence="7" id="KW-1185">Reference proteome</keyword>
<dbReference type="GO" id="GO:0003700">
    <property type="term" value="F:DNA-binding transcription factor activity"/>
    <property type="evidence" value="ECO:0007669"/>
    <property type="project" value="TreeGrafter"/>
</dbReference>
<dbReference type="InterPro" id="IPR050707">
    <property type="entry name" value="HTH_MetabolicPath_Reg"/>
</dbReference>
<evidence type="ECO:0000256" key="3">
    <source>
        <dbReference type="ARBA" id="ARBA00023163"/>
    </source>
</evidence>
<dbReference type="GO" id="GO:0045892">
    <property type="term" value="P:negative regulation of DNA-templated transcription"/>
    <property type="evidence" value="ECO:0007669"/>
    <property type="project" value="TreeGrafter"/>
</dbReference>
<dbReference type="InterPro" id="IPR036388">
    <property type="entry name" value="WH-like_DNA-bd_sf"/>
</dbReference>
<dbReference type="PANTHER" id="PTHR30136:SF24">
    <property type="entry name" value="HTH-TYPE TRANSCRIPTIONAL REPRESSOR ALLR"/>
    <property type="match status" value="1"/>
</dbReference>
<dbReference type="PROSITE" id="PS51078">
    <property type="entry name" value="ICLR_ED"/>
    <property type="match status" value="1"/>
</dbReference>
<gene>
    <name evidence="6" type="ORF">CVV68_04280</name>
</gene>
<name>A0A2V5LBX3_9MICC</name>
<dbReference type="AlphaFoldDB" id="A0A2V5LBX3"/>
<feature type="domain" description="IclR-ED" evidence="5">
    <location>
        <begin position="69"/>
        <end position="251"/>
    </location>
</feature>
<dbReference type="Gene3D" id="3.30.450.40">
    <property type="match status" value="1"/>
</dbReference>
<dbReference type="SUPFAM" id="SSF55781">
    <property type="entry name" value="GAF domain-like"/>
    <property type="match status" value="1"/>
</dbReference>
<dbReference type="InterPro" id="IPR029016">
    <property type="entry name" value="GAF-like_dom_sf"/>
</dbReference>
<sequence length="261" mass="27648">MQPTFGRDENTPTLIASVSRALAVLDCIGSASRPLPAKSIARSTALSLGTTYNVLRTLAHSSYVVADHDGFVLGPAHPALVADSGAIALAQGRGVLNGIRDELRAASYLSRFNDGEIEIVDIVDGPLTPRVDLWVGVHDSAHATAFGKQILAGLETAARMDYISRHPLVELTPYTLSSPRKFMRLLASSPASMVDDQEYALGFSCVAVPVATSSWVGALAVSFPAGEKREDAHDTRTLRAAASRLSLLLGAGGYIPQRRQG</sequence>
<evidence type="ECO:0000259" key="5">
    <source>
        <dbReference type="PROSITE" id="PS51078"/>
    </source>
</evidence>
<dbReference type="InterPro" id="IPR036390">
    <property type="entry name" value="WH_DNA-bd_sf"/>
</dbReference>